<name>A0A7H5ADQ7_9ENTR</name>
<proteinExistence type="predicted"/>
<evidence type="ECO:0000313" key="2">
    <source>
        <dbReference type="EMBL" id="EWF91331.1"/>
    </source>
</evidence>
<evidence type="ECO:0000313" key="3">
    <source>
        <dbReference type="Proteomes" id="UP000020202"/>
    </source>
</evidence>
<dbReference type="AlphaFoldDB" id="A0A7H5ADQ7"/>
<dbReference type="Pfam" id="PF10137">
    <property type="entry name" value="CAP12-PCTIR_TIR"/>
    <property type="match status" value="1"/>
</dbReference>
<sequence>MYYQVLIETSERVGKAGGNKQYFELDKTDLTEIEERIVYPFLRKEDFQFDGYFLKVTEIKRITIKETKKTTQELSQYENDNMPAGIIMFVSPKDIVSYDKHTKDITTVVFDKAKCSLPTKSATKNNSPTPDLTKVFIVHGRDDLAKTETARFIEKLGFTAVILHEQVNSGKTVIEKIEAHTNVGFAIVLYTPCDTGSLAGEHTQKSRARQNVVFEHGYLIGKLGRHNVCALVKGDIEIPNDISGVVYIPFDDHSAWHLSVAKELRNAGYSVDMNKII</sequence>
<feature type="domain" description="CD-NTase-associated protein 12/Pycsar effector protein TIR" evidence="1">
    <location>
        <begin position="134"/>
        <end position="251"/>
    </location>
</feature>
<protein>
    <recommendedName>
        <fullName evidence="1">CD-NTase-associated protein 12/Pycsar effector protein TIR domain-containing protein</fullName>
    </recommendedName>
</protein>
<evidence type="ECO:0000259" key="1">
    <source>
        <dbReference type="Pfam" id="PF10137"/>
    </source>
</evidence>
<comment type="caution">
    <text evidence="2">The sequence shown here is derived from an EMBL/GenBank/DDBJ whole genome shotgun (WGS) entry which is preliminary data.</text>
</comment>
<accession>A0A7H5ADQ7</accession>
<gene>
    <name evidence="2" type="ORF">L373_01716</name>
</gene>
<dbReference type="InterPro" id="IPR019302">
    <property type="entry name" value="CAP12/PCTIR_TIR_dom"/>
</dbReference>
<dbReference type="RefSeq" id="WP_032742982.1">
    <property type="nucleotide sequence ID" value="NZ_KK036986.1"/>
</dbReference>
<organism evidence="2 3">
    <name type="scientific">Klebsiella michiganensis</name>
    <dbReference type="NCBI Taxonomy" id="1134687"/>
    <lineage>
        <taxon>Bacteria</taxon>
        <taxon>Pseudomonadati</taxon>
        <taxon>Pseudomonadota</taxon>
        <taxon>Gammaproteobacteria</taxon>
        <taxon>Enterobacterales</taxon>
        <taxon>Enterobacteriaceae</taxon>
        <taxon>Klebsiella/Raoultella group</taxon>
        <taxon>Klebsiella</taxon>
    </lineage>
</organism>
<dbReference type="EMBL" id="JCNZ01000007">
    <property type="protein sequence ID" value="EWF91331.1"/>
    <property type="molecule type" value="Genomic_DNA"/>
</dbReference>
<reference evidence="2 3" key="1">
    <citation type="submission" date="2014-01" db="EMBL/GenBank/DDBJ databases">
        <title>The Genome Sequence of Klebsiella oxytoca MGH 27.</title>
        <authorList>
            <consortium name="The Broad Institute Genomics Platform"/>
            <consortium name="The Broad Institute Genome Sequencing Center for Infectious Disease"/>
            <person name="Murphy C."/>
            <person name="Cosimi L."/>
            <person name="Cerqueira G."/>
            <person name="Feldgarden M."/>
            <person name="Earl A."/>
            <person name="Hung D."/>
            <person name="Onderdonk A.B."/>
            <person name="Ferraro M.J."/>
            <person name="Hooper D."/>
            <person name="Dekker J."/>
            <person name="O'Brien T."/>
            <person name="Huang S."/>
            <person name="Quan V."/>
            <person name="Ernst C."/>
            <person name="Delaney M."/>
            <person name="DuBois A."/>
            <person name="Kim D.S."/>
            <person name="Young S.K."/>
            <person name="Zeng Q."/>
            <person name="Gargeya S."/>
            <person name="Fitzgerald M."/>
            <person name="Abouelleil A."/>
            <person name="Alvarado L."/>
            <person name="Berlin A.M."/>
            <person name="Chapman S.B."/>
            <person name="Gainer-Dewar J."/>
            <person name="Goldberg J."/>
            <person name="Gnerre S."/>
            <person name="Griggs A."/>
            <person name="Gujja S."/>
            <person name="Hansen M."/>
            <person name="Howarth C."/>
            <person name="Imamovic A."/>
            <person name="Ireland A."/>
            <person name="Larimer J."/>
            <person name="McCowan C."/>
            <person name="Murphy C."/>
            <person name="Pearson M."/>
            <person name="Poon T.W."/>
            <person name="Priest M."/>
            <person name="Roberts A."/>
            <person name="Saif S."/>
            <person name="Shea T."/>
            <person name="Sykes S."/>
            <person name="Wortman J."/>
            <person name="Nusbaum C."/>
            <person name="Birren B."/>
        </authorList>
    </citation>
    <scope>NUCLEOTIDE SEQUENCE [LARGE SCALE GENOMIC DNA]</scope>
    <source>
        <strain evidence="2 3">MGH 27</strain>
    </source>
</reference>
<dbReference type="GO" id="GO:0050135">
    <property type="term" value="F:NADP+ nucleosidase activity"/>
    <property type="evidence" value="ECO:0007669"/>
    <property type="project" value="InterPro"/>
</dbReference>
<dbReference type="Proteomes" id="UP000020202">
    <property type="component" value="Unassembled WGS sequence"/>
</dbReference>